<gene>
    <name evidence="2" type="ORF">L873DRAFT_1915212</name>
</gene>
<feature type="compositionally biased region" description="Polar residues" evidence="1">
    <location>
        <begin position="172"/>
        <end position="187"/>
    </location>
</feature>
<dbReference type="Proteomes" id="UP000276215">
    <property type="component" value="Unassembled WGS sequence"/>
</dbReference>
<reference evidence="2 3" key="1">
    <citation type="journal article" date="2018" name="Nat. Ecol. Evol.">
        <title>Pezizomycetes genomes reveal the molecular basis of ectomycorrhizal truffle lifestyle.</title>
        <authorList>
            <person name="Murat C."/>
            <person name="Payen T."/>
            <person name="Noel B."/>
            <person name="Kuo A."/>
            <person name="Morin E."/>
            <person name="Chen J."/>
            <person name="Kohler A."/>
            <person name="Krizsan K."/>
            <person name="Balestrini R."/>
            <person name="Da Silva C."/>
            <person name="Montanini B."/>
            <person name="Hainaut M."/>
            <person name="Levati E."/>
            <person name="Barry K.W."/>
            <person name="Belfiori B."/>
            <person name="Cichocki N."/>
            <person name="Clum A."/>
            <person name="Dockter R.B."/>
            <person name="Fauchery L."/>
            <person name="Guy J."/>
            <person name="Iotti M."/>
            <person name="Le Tacon F."/>
            <person name="Lindquist E.A."/>
            <person name="Lipzen A."/>
            <person name="Malagnac F."/>
            <person name="Mello A."/>
            <person name="Molinier V."/>
            <person name="Miyauchi S."/>
            <person name="Poulain J."/>
            <person name="Riccioni C."/>
            <person name="Rubini A."/>
            <person name="Sitrit Y."/>
            <person name="Splivallo R."/>
            <person name="Traeger S."/>
            <person name="Wang M."/>
            <person name="Zifcakova L."/>
            <person name="Wipf D."/>
            <person name="Zambonelli A."/>
            <person name="Paolocci F."/>
            <person name="Nowrousian M."/>
            <person name="Ottonello S."/>
            <person name="Baldrian P."/>
            <person name="Spatafora J.W."/>
            <person name="Henrissat B."/>
            <person name="Nagy L.G."/>
            <person name="Aury J.M."/>
            <person name="Wincker P."/>
            <person name="Grigoriev I.V."/>
            <person name="Bonfante P."/>
            <person name="Martin F.M."/>
        </authorList>
    </citation>
    <scope>NUCLEOTIDE SEQUENCE [LARGE SCALE GENOMIC DNA]</scope>
    <source>
        <strain evidence="2 3">120613-1</strain>
    </source>
</reference>
<proteinExistence type="predicted"/>
<accession>A0A3N4JWY1</accession>
<feature type="compositionally biased region" description="Polar residues" evidence="1">
    <location>
        <begin position="103"/>
        <end position="122"/>
    </location>
</feature>
<evidence type="ECO:0000256" key="1">
    <source>
        <dbReference type="SAM" id="MobiDB-lite"/>
    </source>
</evidence>
<organism evidence="2 3">
    <name type="scientific">Choiromyces venosus 120613-1</name>
    <dbReference type="NCBI Taxonomy" id="1336337"/>
    <lineage>
        <taxon>Eukaryota</taxon>
        <taxon>Fungi</taxon>
        <taxon>Dikarya</taxon>
        <taxon>Ascomycota</taxon>
        <taxon>Pezizomycotina</taxon>
        <taxon>Pezizomycetes</taxon>
        <taxon>Pezizales</taxon>
        <taxon>Tuberaceae</taxon>
        <taxon>Choiromyces</taxon>
    </lineage>
</organism>
<dbReference type="AlphaFoldDB" id="A0A3N4JWY1"/>
<protein>
    <submittedName>
        <fullName evidence="2">Uncharacterized protein</fullName>
    </submittedName>
</protein>
<evidence type="ECO:0000313" key="2">
    <source>
        <dbReference type="EMBL" id="RPA98214.1"/>
    </source>
</evidence>
<name>A0A3N4JWY1_9PEZI</name>
<dbReference type="EMBL" id="ML120398">
    <property type="protein sequence ID" value="RPA98214.1"/>
    <property type="molecule type" value="Genomic_DNA"/>
</dbReference>
<dbReference type="Gene3D" id="3.90.20.10">
    <property type="match status" value="1"/>
</dbReference>
<sequence length="216" mass="23919">MGAGDPTQAQGQLSASSMSNGFNVLDKNVVIPKLRVSDINTGLRDLDSKVEKKFDYVNKQFHNLNKKFEDINKKIDMKFDRLILLIIGGVLLKGSYSRGRIASHQSPITTASTTKASMHTPQSPQPPTMLPCTTPQAQSRPAPMSVLQTSSIDDVSTRLFSFSFDPCHRPGNQATTMKPSQETEETNPTISTLQAVRRHPGLCREPITNFRRKSPH</sequence>
<keyword evidence="3" id="KW-1185">Reference proteome</keyword>
<evidence type="ECO:0000313" key="3">
    <source>
        <dbReference type="Proteomes" id="UP000276215"/>
    </source>
</evidence>
<feature type="region of interest" description="Disordered" evidence="1">
    <location>
        <begin position="102"/>
        <end position="141"/>
    </location>
</feature>
<feature type="region of interest" description="Disordered" evidence="1">
    <location>
        <begin position="166"/>
        <end position="187"/>
    </location>
</feature>